<accession>A0A1M5H4H6</accession>
<reference evidence="2" key="1">
    <citation type="submission" date="2016-11" db="EMBL/GenBank/DDBJ databases">
        <authorList>
            <person name="Varghese N."/>
            <person name="Submissions S."/>
        </authorList>
    </citation>
    <scope>NUCLEOTIDE SEQUENCE [LARGE SCALE GENOMIC DNA]</scope>
    <source>
        <strain evidence="2">DSM 9756</strain>
    </source>
</reference>
<dbReference type="AlphaFoldDB" id="A0A1M5H4H6"/>
<dbReference type="GO" id="GO:0016740">
    <property type="term" value="F:transferase activity"/>
    <property type="evidence" value="ECO:0007669"/>
    <property type="project" value="UniProtKB-KW"/>
</dbReference>
<evidence type="ECO:0000313" key="1">
    <source>
        <dbReference type="EMBL" id="SHG10808.1"/>
    </source>
</evidence>
<name>A0A1M5H4H6_9BACT</name>
<dbReference type="Proteomes" id="UP000184076">
    <property type="component" value="Unassembled WGS sequence"/>
</dbReference>
<sequence length="366" mass="41326">MECDAFWKEMTVETLLVALSSPRVIRSFGEGEWDRILRVARRNNLLGRLACLTEEEGLAGGLSDRVRRHLSAAVRLADAHRRAVLWELDRIRWALRDVSGPVVLLKGAAYVAEELDVARGRLSADVDILVRRGDLPAVERALLEKGWEPVKDSAYDQGYYRNWMHELPPLRHRDRGSVVDVHHNILPLTGRIRIDSDLFFQSARRSKLEGYHVLSMVDIVLHSVVHLFQDGVVTGSLRDVVDLDALLRLWSPGDSFWKELPVRAGRLGVMRPLAYALHVVQRVMGTPVPRPVLDVVERESGAGAVVRRFMVEAMERALMSGDLCGVGPLAVLSQRFLFLRSHWLRMPPLLLVRHALSKGARGLRRP</sequence>
<dbReference type="InterPro" id="IPR039498">
    <property type="entry name" value="NTP_transf_5"/>
</dbReference>
<keyword evidence="1" id="KW-0808">Transferase</keyword>
<dbReference type="OrthoDB" id="5497963at2"/>
<dbReference type="RefSeq" id="WP_084076581.1">
    <property type="nucleotide sequence ID" value="NZ_FQVB01000042.1"/>
</dbReference>
<organism evidence="1 2">
    <name type="scientific">Desulfacinum infernum DSM 9756</name>
    <dbReference type="NCBI Taxonomy" id="1121391"/>
    <lineage>
        <taxon>Bacteria</taxon>
        <taxon>Pseudomonadati</taxon>
        <taxon>Thermodesulfobacteriota</taxon>
        <taxon>Syntrophobacteria</taxon>
        <taxon>Syntrophobacterales</taxon>
        <taxon>Syntrophobacteraceae</taxon>
        <taxon>Desulfacinum</taxon>
    </lineage>
</organism>
<gene>
    <name evidence="1" type="ORF">SAMN02745206_03275</name>
</gene>
<dbReference type="EMBL" id="FQVB01000042">
    <property type="protein sequence ID" value="SHG10808.1"/>
    <property type="molecule type" value="Genomic_DNA"/>
</dbReference>
<dbReference type="STRING" id="1121391.SAMN02745206_03275"/>
<dbReference type="Pfam" id="PF14907">
    <property type="entry name" value="NTP_transf_5"/>
    <property type="match status" value="1"/>
</dbReference>
<protein>
    <submittedName>
        <fullName evidence="1">Uncharacterized nucleotidyltransferase</fullName>
    </submittedName>
</protein>
<proteinExistence type="predicted"/>
<keyword evidence="2" id="KW-1185">Reference proteome</keyword>
<evidence type="ECO:0000313" key="2">
    <source>
        <dbReference type="Proteomes" id="UP000184076"/>
    </source>
</evidence>